<gene>
    <name evidence="3" type="ORF">ES332_A09G250700v1</name>
</gene>
<name>A0A5D2P762_GOSTO</name>
<dbReference type="InterPro" id="IPR043129">
    <property type="entry name" value="ATPase_NBD"/>
</dbReference>
<dbReference type="Pfam" id="PF00012">
    <property type="entry name" value="HSP70"/>
    <property type="match status" value="1"/>
</dbReference>
<dbReference type="InterPro" id="IPR013126">
    <property type="entry name" value="Hsp_70_fam"/>
</dbReference>
<accession>A0A5D2P762</accession>
<dbReference type="GO" id="GO:0140662">
    <property type="term" value="F:ATP-dependent protein folding chaperone"/>
    <property type="evidence" value="ECO:0007669"/>
    <property type="project" value="InterPro"/>
</dbReference>
<dbReference type="AlphaFoldDB" id="A0A5D2P762"/>
<dbReference type="EMBL" id="CM017618">
    <property type="protein sequence ID" value="TYI12078.1"/>
    <property type="molecule type" value="Genomic_DNA"/>
</dbReference>
<dbReference type="Proteomes" id="UP000322667">
    <property type="component" value="Chromosome A09"/>
</dbReference>
<evidence type="ECO:0000256" key="1">
    <source>
        <dbReference type="ARBA" id="ARBA00022741"/>
    </source>
</evidence>
<evidence type="ECO:0000313" key="3">
    <source>
        <dbReference type="EMBL" id="TYI12078.1"/>
    </source>
</evidence>
<protein>
    <recommendedName>
        <fullName evidence="5">Heat shock 70 kDa protein 8</fullName>
    </recommendedName>
</protein>
<evidence type="ECO:0000256" key="2">
    <source>
        <dbReference type="ARBA" id="ARBA00022840"/>
    </source>
</evidence>
<organism evidence="3 4">
    <name type="scientific">Gossypium tomentosum</name>
    <name type="common">Hawaiian cotton</name>
    <name type="synonym">Gossypium sandvicense</name>
    <dbReference type="NCBI Taxonomy" id="34277"/>
    <lineage>
        <taxon>Eukaryota</taxon>
        <taxon>Viridiplantae</taxon>
        <taxon>Streptophyta</taxon>
        <taxon>Embryophyta</taxon>
        <taxon>Tracheophyta</taxon>
        <taxon>Spermatophyta</taxon>
        <taxon>Magnoliopsida</taxon>
        <taxon>eudicotyledons</taxon>
        <taxon>Gunneridae</taxon>
        <taxon>Pentapetalae</taxon>
        <taxon>rosids</taxon>
        <taxon>malvids</taxon>
        <taxon>Malvales</taxon>
        <taxon>Malvaceae</taxon>
        <taxon>Malvoideae</taxon>
        <taxon>Gossypium</taxon>
    </lineage>
</organism>
<reference evidence="3 4" key="1">
    <citation type="submission" date="2019-07" db="EMBL/GenBank/DDBJ databases">
        <title>WGS assembly of Gossypium tomentosum.</title>
        <authorList>
            <person name="Chen Z.J."/>
            <person name="Sreedasyam A."/>
            <person name="Ando A."/>
            <person name="Song Q."/>
            <person name="De L."/>
            <person name="Hulse-Kemp A."/>
            <person name="Ding M."/>
            <person name="Ye W."/>
            <person name="Kirkbride R."/>
            <person name="Jenkins J."/>
            <person name="Plott C."/>
            <person name="Lovell J."/>
            <person name="Lin Y.-M."/>
            <person name="Vaughn R."/>
            <person name="Liu B."/>
            <person name="Li W."/>
            <person name="Simpson S."/>
            <person name="Scheffler B."/>
            <person name="Saski C."/>
            <person name="Grover C."/>
            <person name="Hu G."/>
            <person name="Conover J."/>
            <person name="Carlson J."/>
            <person name="Shu S."/>
            <person name="Boston L."/>
            <person name="Williams M."/>
            <person name="Peterson D."/>
            <person name="Mcgee K."/>
            <person name="Jones D."/>
            <person name="Wendel J."/>
            <person name="Stelly D."/>
            <person name="Grimwood J."/>
            <person name="Schmutz J."/>
        </authorList>
    </citation>
    <scope>NUCLEOTIDE SEQUENCE [LARGE SCALE GENOMIC DNA]</scope>
    <source>
        <strain evidence="3">7179.01</strain>
    </source>
</reference>
<keyword evidence="4" id="KW-1185">Reference proteome</keyword>
<dbReference type="Gene3D" id="3.30.420.40">
    <property type="match status" value="2"/>
</dbReference>
<evidence type="ECO:0000313" key="4">
    <source>
        <dbReference type="Proteomes" id="UP000322667"/>
    </source>
</evidence>
<dbReference type="GO" id="GO:0005524">
    <property type="term" value="F:ATP binding"/>
    <property type="evidence" value="ECO:0007669"/>
    <property type="project" value="UniProtKB-KW"/>
</dbReference>
<evidence type="ECO:0008006" key="5">
    <source>
        <dbReference type="Google" id="ProtNLM"/>
    </source>
</evidence>
<dbReference type="PANTHER" id="PTHR19375">
    <property type="entry name" value="HEAT SHOCK PROTEIN 70KDA"/>
    <property type="match status" value="1"/>
</dbReference>
<sequence>MYSIEVEQRKLYNVKQSAIPLYYLQVLKFSTHLASNTLFILFLCHLLHLSAIQHSLKDSRSCLQFFCSFFYQFEGMAEPEYIVESECGTTEEEKSSSASSEVVIGIDIGTSQCSVAVWNGSEVELLKNTRNQPLIRFDVPVDNDIPLGEVNYHLSPYDVFSLGEVNYHLSHKHERLSGASILNMKRLIGRVDTDRVVRASKNFPFLVQTLDMGVRPFIAALVNNVWKSTTPEEVLALYLAELRIMAESKLKRPVKDVVLCIPVSFSRFQLTQIERACTIAGLHVLRLMPEPAAVALLYAQQQQHMLRDNTGRVSKRIALVFNMGAGYCDVAVAGIDGGVTEIKALLGSEIGGEDFLQNMMRHLLPSFDKLDINQVNGVTSSCNSRSHSRALFPRKCTN</sequence>
<proteinExistence type="predicted"/>
<dbReference type="SUPFAM" id="SSF53067">
    <property type="entry name" value="Actin-like ATPase domain"/>
    <property type="match status" value="2"/>
</dbReference>
<keyword evidence="2" id="KW-0067">ATP-binding</keyword>
<keyword evidence="1" id="KW-0547">Nucleotide-binding</keyword>